<protein>
    <submittedName>
        <fullName evidence="1">GNAT family N-acetyltransferase</fullName>
    </submittedName>
</protein>
<gene>
    <name evidence="1" type="ORF">HKW67_21215</name>
</gene>
<dbReference type="AlphaFoldDB" id="A0A6M4IT00"/>
<dbReference type="InterPro" id="IPR016181">
    <property type="entry name" value="Acyl_CoA_acyltransferase"/>
</dbReference>
<reference evidence="1 2" key="1">
    <citation type="submission" date="2020-05" db="EMBL/GenBank/DDBJ databases">
        <title>Complete genome sequence of Gemmatimonas greenlandica TET16.</title>
        <authorList>
            <person name="Zeng Y."/>
        </authorList>
    </citation>
    <scope>NUCLEOTIDE SEQUENCE [LARGE SCALE GENOMIC DNA]</scope>
    <source>
        <strain evidence="1 2">TET16</strain>
    </source>
</reference>
<sequence>MPFATRHRDDPMPLLRPLPTLHVTTEADAGVMAQLQGRPIDDISRRFDAGHRAYVATLGDIPAAWGWVATRTAEIGEVGANFLIPASERYLWNFVTLAAHRGRGIYPQLLQAIVRAESIDAERFWIAYAPENHASGAGIAKAGFHALAEMSFDADGRPALRATVEGGAAIASRVLGLRETSESLTPCWRCVRAGRTGMTCAPGSCRCDYQRTEVACAD</sequence>
<accession>A0A6M4IT00</accession>
<evidence type="ECO:0000313" key="1">
    <source>
        <dbReference type="EMBL" id="QJR37863.1"/>
    </source>
</evidence>
<dbReference type="RefSeq" id="WP_171227299.1">
    <property type="nucleotide sequence ID" value="NZ_CP053085.1"/>
</dbReference>
<name>A0A6M4IT00_9BACT</name>
<dbReference type="SUPFAM" id="SSF55729">
    <property type="entry name" value="Acyl-CoA N-acyltransferases (Nat)"/>
    <property type="match status" value="1"/>
</dbReference>
<keyword evidence="1" id="KW-0808">Transferase</keyword>
<dbReference type="Gene3D" id="3.40.630.30">
    <property type="match status" value="1"/>
</dbReference>
<organism evidence="1 2">
    <name type="scientific">Gemmatimonas groenlandica</name>
    <dbReference type="NCBI Taxonomy" id="2732249"/>
    <lineage>
        <taxon>Bacteria</taxon>
        <taxon>Pseudomonadati</taxon>
        <taxon>Gemmatimonadota</taxon>
        <taxon>Gemmatimonadia</taxon>
        <taxon>Gemmatimonadales</taxon>
        <taxon>Gemmatimonadaceae</taxon>
        <taxon>Gemmatimonas</taxon>
    </lineage>
</organism>
<evidence type="ECO:0000313" key="2">
    <source>
        <dbReference type="Proteomes" id="UP000500938"/>
    </source>
</evidence>
<dbReference type="KEGG" id="ggr:HKW67_21215"/>
<dbReference type="GO" id="GO:0016747">
    <property type="term" value="F:acyltransferase activity, transferring groups other than amino-acyl groups"/>
    <property type="evidence" value="ECO:0007669"/>
    <property type="project" value="InterPro"/>
</dbReference>
<dbReference type="EMBL" id="CP053085">
    <property type="protein sequence ID" value="QJR37863.1"/>
    <property type="molecule type" value="Genomic_DNA"/>
</dbReference>
<dbReference type="Proteomes" id="UP000500938">
    <property type="component" value="Chromosome"/>
</dbReference>
<proteinExistence type="predicted"/>
<keyword evidence="2" id="KW-1185">Reference proteome</keyword>